<dbReference type="InterPro" id="IPR002078">
    <property type="entry name" value="Sigma_54_int"/>
</dbReference>
<feature type="transmembrane region" description="Helical" evidence="1">
    <location>
        <begin position="49"/>
        <end position="71"/>
    </location>
</feature>
<dbReference type="Proteomes" id="UP000032214">
    <property type="component" value="Unassembled WGS sequence"/>
</dbReference>
<feature type="transmembrane region" description="Helical" evidence="1">
    <location>
        <begin position="242"/>
        <end position="264"/>
    </location>
</feature>
<evidence type="ECO:0000259" key="2">
    <source>
        <dbReference type="Pfam" id="PF00158"/>
    </source>
</evidence>
<proteinExistence type="predicted"/>
<feature type="transmembrane region" description="Helical" evidence="1">
    <location>
        <begin position="16"/>
        <end position="37"/>
    </location>
</feature>
<dbReference type="SUPFAM" id="SSF52540">
    <property type="entry name" value="P-loop containing nucleoside triphosphate hydrolases"/>
    <property type="match status" value="1"/>
</dbReference>
<name>A0A0D2I3G4_9BACT</name>
<dbReference type="STRING" id="1306947.J120_01995"/>
<feature type="transmembrane region" description="Helical" evidence="1">
    <location>
        <begin position="165"/>
        <end position="192"/>
    </location>
</feature>
<dbReference type="InterPro" id="IPR027417">
    <property type="entry name" value="P-loop_NTPase"/>
</dbReference>
<comment type="caution">
    <text evidence="3">The sequence shown here is derived from an EMBL/GenBank/DDBJ whole genome shotgun (WGS) entry which is preliminary data.</text>
</comment>
<dbReference type="GO" id="GO:0005524">
    <property type="term" value="F:ATP binding"/>
    <property type="evidence" value="ECO:0007669"/>
    <property type="project" value="InterPro"/>
</dbReference>
<keyword evidence="1" id="KW-0812">Transmembrane</keyword>
<feature type="transmembrane region" description="Helical" evidence="1">
    <location>
        <begin position="204"/>
        <end position="222"/>
    </location>
</feature>
<evidence type="ECO:0000313" key="3">
    <source>
        <dbReference type="EMBL" id="KIX85680.1"/>
    </source>
</evidence>
<sequence>MNIHFNLLENISTSPYVLIFVMVASICFKLYILYYLNSNIIIKIKTYKILALILKYILISSIFIDIAWISAKLRIVFLTPKITFPILLSPYAQDHPYLSLFITFINSTSWIAYIFEYHLIFFFISIYLDKKFLKTTNLFLSLVGFILVLFCMVVSAINICSWGNYFYLISIMRRIVTVYLTSFLAPYTLFIIGSKLKARTLPRLVHAQVFNLMIFILLPIWLSDIVQYYPFNFNLGAFRDSYITIMISTIFLCNGIFICARRLIGLNFLNLRNYFPKKVKFDFIQDFKKIIDSLSYVIHFDDIRKINTDFFKTALDIDSNNINFIIRFINTEPLVEDDSKFSEAEPIVAKFFENPPFDLQPYITTNEIFVLDDLELENFYQPTASNQALVNFLRQLRADAFVPIYKNNTLIAYIVLDRYARSNKFYTSTECDEIAVFAQYLSPVIYLLQQKSIQLLIEREQDLRHKLVVKSQELDQYRQSVKAFWDDAHNPHIGIIFYKNKKFFYANQIAYDALGIDLNLFEGDLFVQHLKKVVAKVEQYKNPLQGFTPDGYKPKLMYWVTLSVAGDYVIIMIYPPHAADIVHQYLAQVREQDTDKWNYFLYQETTDAGHKLAKLLPGTFLSEVTVKAEIMRLVISIQPIIFGIEDKIAEKWARIIHQLSGKKDFITLDASLYSQEQELMVKLFGNAYSHLESTLPLLSAKDALTTLFIPSIHALPRVVQKALWNYAKHGYYTPVGSTKRIYSSIRVMAAVDPTYPRLHTPDKQGIELRDYCTFSVINAEFIHQSIRINKPELHEFKNEQEYTDLMAIYKHLRSVFNASEKMEKKLENPVYKDPDIIRAQQLGKNALKDERMMKILWKKFEKNQNKIAQLLGVNRSTVNRKCKYYGLD</sequence>
<keyword evidence="1" id="KW-0472">Membrane</keyword>
<gene>
    <name evidence="3" type="ORF">J120_01995</name>
</gene>
<organism evidence="3 4">
    <name type="scientific">candidate division TM6 bacterium JCVI TM6SC1</name>
    <dbReference type="NCBI Taxonomy" id="1306947"/>
    <lineage>
        <taxon>Bacteria</taxon>
        <taxon>Candidatus Babelota</taxon>
        <taxon>Vermiphilus</taxon>
    </lineage>
</organism>
<feature type="transmembrane region" description="Helical" evidence="1">
    <location>
        <begin position="556"/>
        <end position="574"/>
    </location>
</feature>
<dbReference type="Gene3D" id="3.40.50.300">
    <property type="entry name" value="P-loop containing nucleotide triphosphate hydrolases"/>
    <property type="match status" value="1"/>
</dbReference>
<reference evidence="3 4" key="1">
    <citation type="journal article" date="2013" name="Proc. Natl. Acad. Sci. U.S.A.">
        <title>Candidate phylum TM6 genome recovered from a hospital sink biofilm provides genomic insights into this uncultivated phylum.</title>
        <authorList>
            <person name="McLean J.S."/>
            <person name="Lombardo M.J."/>
            <person name="Badger J.H."/>
            <person name="Edlund A."/>
            <person name="Novotny M."/>
            <person name="Yee-Greenbaum J."/>
            <person name="Vyahhi N."/>
            <person name="Hall A.P."/>
            <person name="Yang Y."/>
            <person name="Dupont C.L."/>
            <person name="Ziegler M.G."/>
            <person name="Chitsaz H."/>
            <person name="Allen A.E."/>
            <person name="Yooseph S."/>
            <person name="Tesler G."/>
            <person name="Pevzner P.A."/>
            <person name="Friedman R.M."/>
            <person name="Nealson K.H."/>
            <person name="Venter J.C."/>
            <person name="Lasken R.S."/>
        </authorList>
    </citation>
    <scope>NUCLEOTIDE SEQUENCE [LARGE SCALE GENOMIC DNA]</scope>
    <source>
        <strain evidence="3 4">TM6SC1</strain>
    </source>
</reference>
<dbReference type="AlphaFoldDB" id="A0A0D2I3G4"/>
<dbReference type="GO" id="GO:0006355">
    <property type="term" value="P:regulation of DNA-templated transcription"/>
    <property type="evidence" value="ECO:0007669"/>
    <property type="project" value="InterPro"/>
</dbReference>
<keyword evidence="1" id="KW-1133">Transmembrane helix</keyword>
<dbReference type="Pfam" id="PF00158">
    <property type="entry name" value="Sigma54_activat"/>
    <property type="match status" value="1"/>
</dbReference>
<feature type="transmembrane region" description="Helical" evidence="1">
    <location>
        <begin position="97"/>
        <end position="126"/>
    </location>
</feature>
<evidence type="ECO:0000256" key="1">
    <source>
        <dbReference type="SAM" id="Phobius"/>
    </source>
</evidence>
<evidence type="ECO:0000313" key="4">
    <source>
        <dbReference type="Proteomes" id="UP000032214"/>
    </source>
</evidence>
<feature type="domain" description="Sigma-54 factor interaction" evidence="2">
    <location>
        <begin position="650"/>
        <end position="752"/>
    </location>
</feature>
<protein>
    <recommendedName>
        <fullName evidence="2">Sigma-54 factor interaction domain-containing protein</fullName>
    </recommendedName>
</protein>
<feature type="transmembrane region" description="Helical" evidence="1">
    <location>
        <begin position="138"/>
        <end position="159"/>
    </location>
</feature>
<dbReference type="EMBL" id="ARQD01000001">
    <property type="protein sequence ID" value="KIX85680.1"/>
    <property type="molecule type" value="Genomic_DNA"/>
</dbReference>
<accession>A0A0D2I3G4</accession>
<keyword evidence="4" id="KW-1185">Reference proteome</keyword>